<organism evidence="5 6">
    <name type="scientific">Teretinema zuelzerae</name>
    <dbReference type="NCBI Taxonomy" id="156"/>
    <lineage>
        <taxon>Bacteria</taxon>
        <taxon>Pseudomonadati</taxon>
        <taxon>Spirochaetota</taxon>
        <taxon>Spirochaetia</taxon>
        <taxon>Spirochaetales</taxon>
        <taxon>Treponemataceae</taxon>
        <taxon>Teretinema</taxon>
    </lineage>
</organism>
<dbReference type="PRINTS" id="PR00778">
    <property type="entry name" value="HTHARSR"/>
</dbReference>
<accession>A0AAE3EIP0</accession>
<keyword evidence="1" id="KW-0805">Transcription regulation</keyword>
<evidence type="ECO:0000256" key="3">
    <source>
        <dbReference type="ARBA" id="ARBA00023163"/>
    </source>
</evidence>
<dbReference type="CDD" id="cd00090">
    <property type="entry name" value="HTH_ARSR"/>
    <property type="match status" value="1"/>
</dbReference>
<evidence type="ECO:0000256" key="2">
    <source>
        <dbReference type="ARBA" id="ARBA00023125"/>
    </source>
</evidence>
<name>A0AAE3EIP0_9SPIR</name>
<evidence type="ECO:0000259" key="4">
    <source>
        <dbReference type="PROSITE" id="PS50987"/>
    </source>
</evidence>
<evidence type="ECO:0000313" key="5">
    <source>
        <dbReference type="EMBL" id="MCD1655434.1"/>
    </source>
</evidence>
<feature type="domain" description="HTH arsR-type" evidence="4">
    <location>
        <begin position="35"/>
        <end position="129"/>
    </location>
</feature>
<protein>
    <submittedName>
        <fullName evidence="5">Metalloregulator ArsR/SmtB family transcription factor</fullName>
    </submittedName>
</protein>
<keyword evidence="2" id="KW-0238">DNA-binding</keyword>
<dbReference type="InterPro" id="IPR001845">
    <property type="entry name" value="HTH_ArsR_DNA-bd_dom"/>
</dbReference>
<dbReference type="PANTHER" id="PTHR43132">
    <property type="entry name" value="ARSENICAL RESISTANCE OPERON REPRESSOR ARSR-RELATED"/>
    <property type="match status" value="1"/>
</dbReference>
<dbReference type="InterPro" id="IPR036390">
    <property type="entry name" value="WH_DNA-bd_sf"/>
</dbReference>
<dbReference type="Pfam" id="PF01022">
    <property type="entry name" value="HTH_5"/>
    <property type="match status" value="1"/>
</dbReference>
<dbReference type="Gene3D" id="1.10.10.10">
    <property type="entry name" value="Winged helix-like DNA-binding domain superfamily/Winged helix DNA-binding domain"/>
    <property type="match status" value="1"/>
</dbReference>
<gene>
    <name evidence="5" type="ORF">K7J14_12090</name>
</gene>
<dbReference type="EMBL" id="JAINWA010000003">
    <property type="protein sequence ID" value="MCD1655434.1"/>
    <property type="molecule type" value="Genomic_DNA"/>
</dbReference>
<dbReference type="Proteomes" id="UP001198163">
    <property type="component" value="Unassembled WGS sequence"/>
</dbReference>
<dbReference type="NCBIfam" id="NF033788">
    <property type="entry name" value="HTH_metalloreg"/>
    <property type="match status" value="1"/>
</dbReference>
<dbReference type="RefSeq" id="WP_408033991.1">
    <property type="nucleotide sequence ID" value="NZ_JAINWA010000003.1"/>
</dbReference>
<dbReference type="PANTHER" id="PTHR43132:SF6">
    <property type="entry name" value="HTH-TYPE TRANSCRIPTIONAL REPRESSOR CZRA"/>
    <property type="match status" value="1"/>
</dbReference>
<dbReference type="InterPro" id="IPR051011">
    <property type="entry name" value="Metal_resp_trans_reg"/>
</dbReference>
<dbReference type="PROSITE" id="PS50987">
    <property type="entry name" value="HTH_ARSR_2"/>
    <property type="match status" value="1"/>
</dbReference>
<evidence type="ECO:0000313" key="6">
    <source>
        <dbReference type="Proteomes" id="UP001198163"/>
    </source>
</evidence>
<comment type="caution">
    <text evidence="5">The sequence shown here is derived from an EMBL/GenBank/DDBJ whole genome shotgun (WGS) entry which is preliminary data.</text>
</comment>
<keyword evidence="6" id="KW-1185">Reference proteome</keyword>
<dbReference type="PROSITE" id="PS00846">
    <property type="entry name" value="HTH_ARSR_1"/>
    <property type="match status" value="1"/>
</dbReference>
<dbReference type="InterPro" id="IPR036388">
    <property type="entry name" value="WH-like_DNA-bd_sf"/>
</dbReference>
<dbReference type="AlphaFoldDB" id="A0AAE3EIP0"/>
<dbReference type="InterPro" id="IPR018334">
    <property type="entry name" value="ArsR_HTH"/>
</dbReference>
<dbReference type="InterPro" id="IPR011991">
    <property type="entry name" value="ArsR-like_HTH"/>
</dbReference>
<evidence type="ECO:0000256" key="1">
    <source>
        <dbReference type="ARBA" id="ARBA00023015"/>
    </source>
</evidence>
<reference evidence="5" key="1">
    <citation type="submission" date="2021-08" db="EMBL/GenBank/DDBJ databases">
        <title>Comparative analyses of Brucepasteria parasyntrophica and Teretinema zuelzerae.</title>
        <authorList>
            <person name="Song Y."/>
            <person name="Brune A."/>
        </authorList>
    </citation>
    <scope>NUCLEOTIDE SEQUENCE</scope>
    <source>
        <strain evidence="5">DSM 1903</strain>
    </source>
</reference>
<dbReference type="SUPFAM" id="SSF46785">
    <property type="entry name" value="Winged helix' DNA-binding domain"/>
    <property type="match status" value="1"/>
</dbReference>
<keyword evidence="3" id="KW-0804">Transcription</keyword>
<proteinExistence type="predicted"/>
<dbReference type="GO" id="GO:0003700">
    <property type="term" value="F:DNA-binding transcription factor activity"/>
    <property type="evidence" value="ECO:0007669"/>
    <property type="project" value="InterPro"/>
</dbReference>
<dbReference type="GO" id="GO:0003677">
    <property type="term" value="F:DNA binding"/>
    <property type="evidence" value="ECO:0007669"/>
    <property type="project" value="UniProtKB-KW"/>
</dbReference>
<sequence length="129" mass="14275">MKEEIQSDATASGIEACETQCIHEDMVSCVKSRMPAEELLAELGDFFKTFGDSTRIRIVSALMYGELCVCDIAATLGASESAVSHQLRVLRQAKIVRSRRDGKQIFYSIDDEHVGILVSVGLEHLREGR</sequence>
<dbReference type="SMART" id="SM00418">
    <property type="entry name" value="HTH_ARSR"/>
    <property type="match status" value="1"/>
</dbReference>